<name>A0A1I6GG38_9GAMM</name>
<feature type="domain" description="Disulphide bond isomerase DsbC/G N-terminal" evidence="8">
    <location>
        <begin position="44"/>
        <end position="93"/>
    </location>
</feature>
<dbReference type="InterPro" id="IPR009094">
    <property type="entry name" value="DiS-bond_isomerase_DsbC/G_N_sf"/>
</dbReference>
<keyword evidence="6 7" id="KW-0676">Redox-active center</keyword>
<comment type="subcellular location">
    <subcellularLocation>
        <location evidence="1 7">Periplasm</location>
    </subcellularLocation>
</comment>
<reference evidence="11" key="1">
    <citation type="submission" date="2016-10" db="EMBL/GenBank/DDBJ databases">
        <authorList>
            <person name="Varghese N."/>
            <person name="Submissions S."/>
        </authorList>
    </citation>
    <scope>NUCLEOTIDE SEQUENCE [LARGE SCALE GENOMIC DNA]</scope>
    <source>
        <strain evidence="11">CGMCC 1.7285</strain>
    </source>
</reference>
<evidence type="ECO:0000313" key="11">
    <source>
        <dbReference type="Proteomes" id="UP000199424"/>
    </source>
</evidence>
<evidence type="ECO:0000256" key="7">
    <source>
        <dbReference type="RuleBase" id="RU364038"/>
    </source>
</evidence>
<evidence type="ECO:0000256" key="5">
    <source>
        <dbReference type="ARBA" id="ARBA00023157"/>
    </source>
</evidence>
<feature type="chain" id="PRO_5011331609" description="Thiol:disulfide interchange protein" evidence="7">
    <location>
        <begin position="22"/>
        <end position="243"/>
    </location>
</feature>
<dbReference type="PANTHER" id="PTHR35272:SF3">
    <property type="entry name" value="THIOL:DISULFIDE INTERCHANGE PROTEIN DSBC"/>
    <property type="match status" value="1"/>
</dbReference>
<dbReference type="PANTHER" id="PTHR35272">
    <property type="entry name" value="THIOL:DISULFIDE INTERCHANGE PROTEIN DSBC-RELATED"/>
    <property type="match status" value="1"/>
</dbReference>
<keyword evidence="11" id="KW-1185">Reference proteome</keyword>
<evidence type="ECO:0000256" key="4">
    <source>
        <dbReference type="ARBA" id="ARBA00022764"/>
    </source>
</evidence>
<protein>
    <recommendedName>
        <fullName evidence="7">Thiol:disulfide interchange protein</fullName>
    </recommendedName>
</protein>
<evidence type="ECO:0000259" key="9">
    <source>
        <dbReference type="Pfam" id="PF13098"/>
    </source>
</evidence>
<dbReference type="EMBL" id="FOYU01000001">
    <property type="protein sequence ID" value="SFR41183.1"/>
    <property type="molecule type" value="Genomic_DNA"/>
</dbReference>
<dbReference type="Proteomes" id="UP000199424">
    <property type="component" value="Unassembled WGS sequence"/>
</dbReference>
<dbReference type="PROSITE" id="PS51257">
    <property type="entry name" value="PROKAR_LIPOPROTEIN"/>
    <property type="match status" value="1"/>
</dbReference>
<sequence length="243" mass="26809">MKYLAVLGLSIVAVACSPEQASTVPVESQSGQVEFDTTHMQRMGFVVESAKPAHIDGLMEVITDQGLVYASDDGRHIVSGRIFKITGSEPDNVSETVLESMRVRDLEQVQDSVIEFQAPNEKHVIHVFTDTSCGYCRQLHERIDEYLEAGITVRYLAWPRNGMQSNAANDLKNVWCAEDQQAALSAAKHDEPFNSTECDDPVAQHFALGQKFGVRGTPAIVFESGRMLPGYVPPERLAAELNK</sequence>
<dbReference type="Pfam" id="PF13098">
    <property type="entry name" value="Thioredoxin_2"/>
    <property type="match status" value="1"/>
</dbReference>
<dbReference type="Gene3D" id="3.40.30.10">
    <property type="entry name" value="Glutaredoxin"/>
    <property type="match status" value="1"/>
</dbReference>
<keyword evidence="3 7" id="KW-0732">Signal</keyword>
<dbReference type="InterPro" id="IPR012336">
    <property type="entry name" value="Thioredoxin-like_fold"/>
</dbReference>
<comment type="function">
    <text evidence="7">Required for disulfide bond formation in some periplasmic proteins. Acts by transferring its disulfide bond to other proteins and is reduced in the process.</text>
</comment>
<dbReference type="Gene3D" id="3.10.450.70">
    <property type="entry name" value="Disulphide bond isomerase, DsbC/G, N-terminal"/>
    <property type="match status" value="1"/>
</dbReference>
<accession>A0A1I6GG38</accession>
<evidence type="ECO:0000256" key="1">
    <source>
        <dbReference type="ARBA" id="ARBA00004418"/>
    </source>
</evidence>
<dbReference type="Pfam" id="PF10411">
    <property type="entry name" value="DsbC_N"/>
    <property type="match status" value="1"/>
</dbReference>
<evidence type="ECO:0000259" key="8">
    <source>
        <dbReference type="Pfam" id="PF10411"/>
    </source>
</evidence>
<organism evidence="10 11">
    <name type="scientific">Pseudidiomarina maritima</name>
    <dbReference type="NCBI Taxonomy" id="519453"/>
    <lineage>
        <taxon>Bacteria</taxon>
        <taxon>Pseudomonadati</taxon>
        <taxon>Pseudomonadota</taxon>
        <taxon>Gammaproteobacteria</taxon>
        <taxon>Alteromonadales</taxon>
        <taxon>Idiomarinaceae</taxon>
        <taxon>Pseudidiomarina</taxon>
    </lineage>
</organism>
<comment type="similarity">
    <text evidence="2 7">Belongs to the thioredoxin family. DsbC subfamily.</text>
</comment>
<feature type="signal peptide" evidence="7">
    <location>
        <begin position="1"/>
        <end position="21"/>
    </location>
</feature>
<dbReference type="InterPro" id="IPR036249">
    <property type="entry name" value="Thioredoxin-like_sf"/>
</dbReference>
<dbReference type="CDD" id="cd03020">
    <property type="entry name" value="DsbA_DsbC_DsbG"/>
    <property type="match status" value="1"/>
</dbReference>
<proteinExistence type="inferred from homology"/>
<dbReference type="SUPFAM" id="SSF54423">
    <property type="entry name" value="DsbC/DsbG N-terminal domain-like"/>
    <property type="match status" value="1"/>
</dbReference>
<dbReference type="InterPro" id="IPR018950">
    <property type="entry name" value="DiS-bond_isomerase_DsbC/G_N"/>
</dbReference>
<dbReference type="InterPro" id="IPR033954">
    <property type="entry name" value="DiS-bond_Isoase_DsbC/G"/>
</dbReference>
<evidence type="ECO:0000256" key="6">
    <source>
        <dbReference type="ARBA" id="ARBA00023284"/>
    </source>
</evidence>
<dbReference type="GO" id="GO:0042597">
    <property type="term" value="C:periplasmic space"/>
    <property type="evidence" value="ECO:0007669"/>
    <property type="project" value="UniProtKB-SubCell"/>
</dbReference>
<dbReference type="InterPro" id="IPR051470">
    <property type="entry name" value="Thiol:disulfide_interchange"/>
</dbReference>
<evidence type="ECO:0000256" key="3">
    <source>
        <dbReference type="ARBA" id="ARBA00022729"/>
    </source>
</evidence>
<evidence type="ECO:0000256" key="2">
    <source>
        <dbReference type="ARBA" id="ARBA00009813"/>
    </source>
</evidence>
<gene>
    <name evidence="10" type="ORF">SAMN04488070_0659</name>
</gene>
<dbReference type="SUPFAM" id="SSF52833">
    <property type="entry name" value="Thioredoxin-like"/>
    <property type="match status" value="1"/>
</dbReference>
<feature type="domain" description="Thioredoxin-like fold" evidence="9">
    <location>
        <begin position="118"/>
        <end position="241"/>
    </location>
</feature>
<keyword evidence="4 7" id="KW-0574">Periplasm</keyword>
<evidence type="ECO:0000313" key="10">
    <source>
        <dbReference type="EMBL" id="SFR41183.1"/>
    </source>
</evidence>
<dbReference type="RefSeq" id="WP_092855240.1">
    <property type="nucleotide sequence ID" value="NZ_FOYU01000001.1"/>
</dbReference>
<dbReference type="AlphaFoldDB" id="A0A1I6GG38"/>
<keyword evidence="5" id="KW-1015">Disulfide bond</keyword>
<dbReference type="NCBIfam" id="NF008129">
    <property type="entry name" value="PRK10877.1"/>
    <property type="match status" value="1"/>
</dbReference>